<evidence type="ECO:0000313" key="2">
    <source>
        <dbReference type="Proteomes" id="UP000635606"/>
    </source>
</evidence>
<organism evidence="1 2">
    <name type="scientific">Virgisporangium ochraceum</name>
    <dbReference type="NCBI Taxonomy" id="65505"/>
    <lineage>
        <taxon>Bacteria</taxon>
        <taxon>Bacillati</taxon>
        <taxon>Actinomycetota</taxon>
        <taxon>Actinomycetes</taxon>
        <taxon>Micromonosporales</taxon>
        <taxon>Micromonosporaceae</taxon>
        <taxon>Virgisporangium</taxon>
    </lineage>
</organism>
<proteinExistence type="predicted"/>
<name>A0A8J4EFG5_9ACTN</name>
<keyword evidence="2" id="KW-1185">Reference proteome</keyword>
<dbReference type="AlphaFoldDB" id="A0A8J4EFG5"/>
<evidence type="ECO:0000313" key="1">
    <source>
        <dbReference type="EMBL" id="GIJ72804.1"/>
    </source>
</evidence>
<comment type="caution">
    <text evidence="1">The sequence shown here is derived from an EMBL/GenBank/DDBJ whole genome shotgun (WGS) entry which is preliminary data.</text>
</comment>
<reference evidence="1" key="1">
    <citation type="submission" date="2021-01" db="EMBL/GenBank/DDBJ databases">
        <title>Whole genome shotgun sequence of Virgisporangium ochraceum NBRC 16418.</title>
        <authorList>
            <person name="Komaki H."/>
            <person name="Tamura T."/>
        </authorList>
    </citation>
    <scope>NUCLEOTIDE SEQUENCE</scope>
    <source>
        <strain evidence="1">NBRC 16418</strain>
    </source>
</reference>
<protein>
    <submittedName>
        <fullName evidence="1">Uncharacterized protein</fullName>
    </submittedName>
</protein>
<accession>A0A8J4EFG5</accession>
<sequence length="130" mass="13726">MSPRNSTGSTVSQLFPSAAKDLCRVEISVDRYRRVEPAQLGSCEHGLVISSRLAASAAASVVESSSRVRSVAWAGALGCCRRDSATVPVMASGFDPQGCQIIFPTQVAMMLCGSGAVWGDEGLWNKRCNS</sequence>
<gene>
    <name evidence="1" type="ORF">Voc01_077210</name>
</gene>
<dbReference type="Proteomes" id="UP000635606">
    <property type="component" value="Unassembled WGS sequence"/>
</dbReference>
<dbReference type="EMBL" id="BOPH01000105">
    <property type="protein sequence ID" value="GIJ72804.1"/>
    <property type="molecule type" value="Genomic_DNA"/>
</dbReference>